<reference evidence="1 2" key="1">
    <citation type="submission" date="2018-06" db="EMBL/GenBank/DDBJ databases">
        <authorList>
            <consortium name="Pathogen Informatics"/>
            <person name="Doyle S."/>
        </authorList>
    </citation>
    <scope>NUCLEOTIDE SEQUENCE [LARGE SCALE GENOMIC DNA]</scope>
    <source>
        <strain evidence="1 2">NCTC13316</strain>
    </source>
</reference>
<protein>
    <submittedName>
        <fullName evidence="1">Uncharacterized protein</fullName>
    </submittedName>
</protein>
<accession>A0A378JN99</accession>
<sequence>MLIKKLDNLDFGYSADERFFHLSLTGLFDSVRKAARDAVFGLNLLGGIYARCEHISEMYKSVYPTDSAQIDISIDLKEFDRIILLFRYCNQIGINIHPEDLYTFDNGAMYNYKINESAFGTAKVGFYLAAAKKIADDMKEPLELKDYTLPTNRNFWLQEEITSHAKNEYTAYKEKWTKNLSFFKLHPDNLEAKQKVIKASIDHITTIVVNMVNSHPKNPNYYDTSIGWYYLNNYVHLQDHLKKFPDFLMKNPKYFEEEFSLIRDEDMGKFKLLANKYINLRKQQEDFDSSKQSITEQQSSNYCTLL</sequence>
<dbReference type="Proteomes" id="UP000254794">
    <property type="component" value="Unassembled WGS sequence"/>
</dbReference>
<gene>
    <name evidence="1" type="ORF">NCTC13316_02262</name>
</gene>
<dbReference type="RefSeq" id="WP_115331736.1">
    <property type="nucleotide sequence ID" value="NZ_CAAAHP010000012.1"/>
</dbReference>
<dbReference type="AlphaFoldDB" id="A0A378JN99"/>
<name>A0A378JN99_9GAMM</name>
<dbReference type="OrthoDB" id="5656957at2"/>
<evidence type="ECO:0000313" key="1">
    <source>
        <dbReference type="EMBL" id="STX52158.1"/>
    </source>
</evidence>
<organism evidence="1 2">
    <name type="scientific">Legionella busanensis</name>
    <dbReference type="NCBI Taxonomy" id="190655"/>
    <lineage>
        <taxon>Bacteria</taxon>
        <taxon>Pseudomonadati</taxon>
        <taxon>Pseudomonadota</taxon>
        <taxon>Gammaproteobacteria</taxon>
        <taxon>Legionellales</taxon>
        <taxon>Legionellaceae</taxon>
        <taxon>Legionella</taxon>
    </lineage>
</organism>
<dbReference type="EMBL" id="UGOD01000001">
    <property type="protein sequence ID" value="STX52158.1"/>
    <property type="molecule type" value="Genomic_DNA"/>
</dbReference>
<proteinExistence type="predicted"/>
<keyword evidence="2" id="KW-1185">Reference proteome</keyword>
<evidence type="ECO:0000313" key="2">
    <source>
        <dbReference type="Proteomes" id="UP000254794"/>
    </source>
</evidence>